<accession>A0ABM8VHW6</accession>
<feature type="region of interest" description="Disordered" evidence="1">
    <location>
        <begin position="33"/>
        <end position="58"/>
    </location>
</feature>
<name>A0ABM8VHW6_9BACL</name>
<evidence type="ECO:0000313" key="3">
    <source>
        <dbReference type="Proteomes" id="UP000730618"/>
    </source>
</evidence>
<evidence type="ECO:0000313" key="2">
    <source>
        <dbReference type="EMBL" id="CAG7643225.1"/>
    </source>
</evidence>
<evidence type="ECO:0000256" key="1">
    <source>
        <dbReference type="SAM" id="MobiDB-lite"/>
    </source>
</evidence>
<proteinExistence type="predicted"/>
<dbReference type="EMBL" id="CAJVCE010000007">
    <property type="protein sequence ID" value="CAG7643225.1"/>
    <property type="molecule type" value="Genomic_DNA"/>
</dbReference>
<gene>
    <name evidence="2" type="ORF">PAECIP111802_02974</name>
</gene>
<feature type="compositionally biased region" description="Basic and acidic residues" evidence="1">
    <location>
        <begin position="43"/>
        <end position="58"/>
    </location>
</feature>
<keyword evidence="3" id="KW-1185">Reference proteome</keyword>
<reference evidence="2 3" key="1">
    <citation type="submission" date="2021-06" db="EMBL/GenBank/DDBJ databases">
        <authorList>
            <person name="Criscuolo A."/>
        </authorList>
    </citation>
    <scope>NUCLEOTIDE SEQUENCE [LARGE SCALE GENOMIC DNA]</scope>
    <source>
        <strain evidence="3">CIP 111802</strain>
    </source>
</reference>
<protein>
    <submittedName>
        <fullName evidence="2">Uncharacterized protein</fullName>
    </submittedName>
</protein>
<dbReference type="Proteomes" id="UP000730618">
    <property type="component" value="Unassembled WGS sequence"/>
</dbReference>
<organism evidence="2 3">
    <name type="scientific">Paenibacillus allorhizosphaerae</name>
    <dbReference type="NCBI Taxonomy" id="2849866"/>
    <lineage>
        <taxon>Bacteria</taxon>
        <taxon>Bacillati</taxon>
        <taxon>Bacillota</taxon>
        <taxon>Bacilli</taxon>
        <taxon>Bacillales</taxon>
        <taxon>Paenibacillaceae</taxon>
        <taxon>Paenibacillus</taxon>
    </lineage>
</organism>
<sequence>MNYQSFDSGLGEFYGETVTNRWQYHQGNLYLSLNGNGEEEEQFNERSRGEGRDHRTRT</sequence>
<comment type="caution">
    <text evidence="2">The sequence shown here is derived from an EMBL/GenBank/DDBJ whole genome shotgun (WGS) entry which is preliminary data.</text>
</comment>